<dbReference type="PROSITE" id="PS50158">
    <property type="entry name" value="ZF_CCHC"/>
    <property type="match status" value="2"/>
</dbReference>
<evidence type="ECO:0000313" key="7">
    <source>
        <dbReference type="Proteomes" id="UP001141327"/>
    </source>
</evidence>
<feature type="domain" description="CCHC-type" evidence="5">
    <location>
        <begin position="113"/>
        <end position="128"/>
    </location>
</feature>
<keyword evidence="1" id="KW-0862">Zinc</keyword>
<evidence type="ECO:0000256" key="3">
    <source>
        <dbReference type="SAM" id="MobiDB-lite"/>
    </source>
</evidence>
<reference evidence="6" key="1">
    <citation type="journal article" date="2022" name="bioRxiv">
        <title>Genomics of Preaxostyla Flagellates Illuminates Evolutionary Transitions and the Path Towards Mitochondrial Loss.</title>
        <authorList>
            <person name="Novak L.V.F."/>
            <person name="Treitli S.C."/>
            <person name="Pyrih J."/>
            <person name="Halakuc P."/>
            <person name="Pipaliya S.V."/>
            <person name="Vacek V."/>
            <person name="Brzon O."/>
            <person name="Soukal P."/>
            <person name="Eme L."/>
            <person name="Dacks J.B."/>
            <person name="Karnkowska A."/>
            <person name="Elias M."/>
            <person name="Hampl V."/>
        </authorList>
    </citation>
    <scope>NUCLEOTIDE SEQUENCE</scope>
    <source>
        <strain evidence="6">RCP-MX</strain>
    </source>
</reference>
<dbReference type="SMART" id="SM00360">
    <property type="entry name" value="RRM"/>
    <property type="match status" value="1"/>
</dbReference>
<evidence type="ECO:0000259" key="4">
    <source>
        <dbReference type="PROSITE" id="PS50102"/>
    </source>
</evidence>
<feature type="domain" description="RRM" evidence="4">
    <location>
        <begin position="3"/>
        <end position="73"/>
    </location>
</feature>
<evidence type="ECO:0000313" key="6">
    <source>
        <dbReference type="EMBL" id="KAJ4455785.1"/>
    </source>
</evidence>
<evidence type="ECO:0000259" key="5">
    <source>
        <dbReference type="PROSITE" id="PS50158"/>
    </source>
</evidence>
<organism evidence="6 7">
    <name type="scientific">Paratrimastix pyriformis</name>
    <dbReference type="NCBI Taxonomy" id="342808"/>
    <lineage>
        <taxon>Eukaryota</taxon>
        <taxon>Metamonada</taxon>
        <taxon>Preaxostyla</taxon>
        <taxon>Paratrimastigidae</taxon>
        <taxon>Paratrimastix</taxon>
    </lineage>
</organism>
<dbReference type="Gene3D" id="4.10.60.10">
    <property type="entry name" value="Zinc finger, CCHC-type"/>
    <property type="match status" value="2"/>
</dbReference>
<sequence>MSSRVYVGRISERTDRHQIEDAFRRFGDIVTCDVKLGYAFVEYKDSRDAEEAIRSLNGSELDGARISVEPARGSGPRIPGDNRCFICHEEGHWARDCPQSRGGPSGGSSRGGCYLCGEPGHFARDCPNRGRSGDDRRGGYDRRGDYGRNDRYHSRSPRRSSRSRSRSVSPLRVMLTPTGGTIPFLPAARVTTTSALAPTAATGAAALPAPTAAALWAVMVVAAMTGVVV</sequence>
<dbReference type="InterPro" id="IPR001878">
    <property type="entry name" value="Znf_CCHC"/>
</dbReference>
<accession>A0ABQ8U912</accession>
<dbReference type="PANTHER" id="PTHR48038">
    <property type="entry name" value="RIBONUCLEOPROTEIN RB97D"/>
    <property type="match status" value="1"/>
</dbReference>
<gene>
    <name evidence="6" type="ORF">PAPYR_9212</name>
</gene>
<evidence type="ECO:0000256" key="1">
    <source>
        <dbReference type="PROSITE-ProRule" id="PRU00047"/>
    </source>
</evidence>
<dbReference type="InterPro" id="IPR036875">
    <property type="entry name" value="Znf_CCHC_sf"/>
</dbReference>
<dbReference type="PANTHER" id="PTHR48038:SF1">
    <property type="entry name" value="RIBONUCLEOPROTEIN RB97D"/>
    <property type="match status" value="1"/>
</dbReference>
<dbReference type="Gene3D" id="3.30.70.330">
    <property type="match status" value="1"/>
</dbReference>
<keyword evidence="1" id="KW-0863">Zinc-finger</keyword>
<dbReference type="SMART" id="SM00343">
    <property type="entry name" value="ZnF_C2HC"/>
    <property type="match status" value="2"/>
</dbReference>
<feature type="compositionally biased region" description="Basic and acidic residues" evidence="3">
    <location>
        <begin position="125"/>
        <end position="153"/>
    </location>
</feature>
<evidence type="ECO:0000256" key="2">
    <source>
        <dbReference type="PROSITE-ProRule" id="PRU00176"/>
    </source>
</evidence>
<proteinExistence type="predicted"/>
<keyword evidence="1" id="KW-0479">Metal-binding</keyword>
<dbReference type="Pfam" id="PF00076">
    <property type="entry name" value="RRM_1"/>
    <property type="match status" value="1"/>
</dbReference>
<keyword evidence="7" id="KW-1185">Reference proteome</keyword>
<dbReference type="PROSITE" id="PS50102">
    <property type="entry name" value="RRM"/>
    <property type="match status" value="1"/>
</dbReference>
<dbReference type="SUPFAM" id="SSF54928">
    <property type="entry name" value="RNA-binding domain, RBD"/>
    <property type="match status" value="1"/>
</dbReference>
<feature type="region of interest" description="Disordered" evidence="3">
    <location>
        <begin position="125"/>
        <end position="172"/>
    </location>
</feature>
<comment type="caution">
    <text evidence="6">The sequence shown here is derived from an EMBL/GenBank/DDBJ whole genome shotgun (WGS) entry which is preliminary data.</text>
</comment>
<dbReference type="InterPro" id="IPR035979">
    <property type="entry name" value="RBD_domain_sf"/>
</dbReference>
<dbReference type="EMBL" id="JAPMOS010000093">
    <property type="protein sequence ID" value="KAJ4455785.1"/>
    <property type="molecule type" value="Genomic_DNA"/>
</dbReference>
<keyword evidence="2" id="KW-0694">RNA-binding</keyword>
<dbReference type="SUPFAM" id="SSF57756">
    <property type="entry name" value="Retrovirus zinc finger-like domains"/>
    <property type="match status" value="1"/>
</dbReference>
<feature type="domain" description="CCHC-type" evidence="5">
    <location>
        <begin position="83"/>
        <end position="99"/>
    </location>
</feature>
<feature type="compositionally biased region" description="Basic residues" evidence="3">
    <location>
        <begin position="154"/>
        <end position="165"/>
    </location>
</feature>
<name>A0ABQ8U912_9EUKA</name>
<dbReference type="Pfam" id="PF00098">
    <property type="entry name" value="zf-CCHC"/>
    <property type="match status" value="2"/>
</dbReference>
<dbReference type="InterPro" id="IPR012677">
    <property type="entry name" value="Nucleotide-bd_a/b_plait_sf"/>
</dbReference>
<protein>
    <submittedName>
        <fullName evidence="6">Serine/arginine-rich splicing factor RS2Z32</fullName>
    </submittedName>
</protein>
<dbReference type="Proteomes" id="UP001141327">
    <property type="component" value="Unassembled WGS sequence"/>
</dbReference>
<dbReference type="InterPro" id="IPR000504">
    <property type="entry name" value="RRM_dom"/>
</dbReference>